<evidence type="ECO:0000313" key="2">
    <source>
        <dbReference type="Proteomes" id="UP001139068"/>
    </source>
</evidence>
<dbReference type="Pfam" id="PF13489">
    <property type="entry name" value="Methyltransf_23"/>
    <property type="match status" value="1"/>
</dbReference>
<dbReference type="SUPFAM" id="SSF53335">
    <property type="entry name" value="S-adenosyl-L-methionine-dependent methyltransferases"/>
    <property type="match status" value="1"/>
</dbReference>
<keyword evidence="1" id="KW-0489">Methyltransferase</keyword>
<gene>
    <name evidence="1" type="ORF">K9U37_05800</name>
</gene>
<dbReference type="RefSeq" id="WP_243070895.1">
    <property type="nucleotide sequence ID" value="NZ_JAIVFL010000001.1"/>
</dbReference>
<keyword evidence="2" id="KW-1185">Reference proteome</keyword>
<comment type="caution">
    <text evidence="1">The sequence shown here is derived from an EMBL/GenBank/DDBJ whole genome shotgun (WGS) entry which is preliminary data.</text>
</comment>
<keyword evidence="1" id="KW-0808">Transferase</keyword>
<accession>A0ABS9YTD8</accession>
<evidence type="ECO:0000313" key="1">
    <source>
        <dbReference type="EMBL" id="MCI4674465.1"/>
    </source>
</evidence>
<reference evidence="1" key="1">
    <citation type="journal article" date="2022" name="ISME J.">
        <title>Identification of active gaseous-alkane degraders at natural gas seeps.</title>
        <authorList>
            <person name="Farhan Ul Haque M."/>
            <person name="Hernandez M."/>
            <person name="Crombie A.T."/>
            <person name="Murrell J.C."/>
        </authorList>
    </citation>
    <scope>NUCLEOTIDE SEQUENCE</scope>
    <source>
        <strain evidence="1">ANDR5</strain>
    </source>
</reference>
<proteinExistence type="predicted"/>
<dbReference type="InterPro" id="IPR029063">
    <property type="entry name" value="SAM-dependent_MTases_sf"/>
</dbReference>
<dbReference type="GO" id="GO:0008168">
    <property type="term" value="F:methyltransferase activity"/>
    <property type="evidence" value="ECO:0007669"/>
    <property type="project" value="UniProtKB-KW"/>
</dbReference>
<protein>
    <submittedName>
        <fullName evidence="1">Methyltransferase domain-containing protein</fullName>
    </submittedName>
</protein>
<dbReference type="Gene3D" id="3.40.50.150">
    <property type="entry name" value="Vaccinia Virus protein VP39"/>
    <property type="match status" value="1"/>
</dbReference>
<sequence length="306" mass="35263">MIKYVAISTAAKAFSLNDTTRAAYRKLGNVVLEKMRVSGGITQPYVDRAVRLVNYCDRLELLAPGDKVLELGTGWVHWEATVLRLFFDVEVALYDVWDNRLLGAYTSWLAQLHDRIDDEFAHLSEARRGQAKKIARQAMHVRTFEELYRTLNFTYVVDPSGTLKGVPQNHYALAVSADVLEHVQGEQLPSYLADMRRCLVPGGASVHQIDLVDHFHYFDTKASPKNYYRYSDKAWRRWFESDVQYFNRIQRPTWIRLFENAGFELDVADNVSAHLAPLKLAPIYRDLRTEDLDCMQLLIVHHNPSS</sequence>
<name>A0ABS9YTD8_9MYCO</name>
<dbReference type="Proteomes" id="UP001139068">
    <property type="component" value="Unassembled WGS sequence"/>
</dbReference>
<dbReference type="EMBL" id="JAIVFL010000001">
    <property type="protein sequence ID" value="MCI4674465.1"/>
    <property type="molecule type" value="Genomic_DNA"/>
</dbReference>
<organism evidence="1 2">
    <name type="scientific">Candidatus Mycolicibacterium alkanivorans</name>
    <dbReference type="NCBI Taxonomy" id="2954114"/>
    <lineage>
        <taxon>Bacteria</taxon>
        <taxon>Bacillati</taxon>
        <taxon>Actinomycetota</taxon>
        <taxon>Actinomycetes</taxon>
        <taxon>Mycobacteriales</taxon>
        <taxon>Mycobacteriaceae</taxon>
        <taxon>Mycolicibacterium</taxon>
    </lineage>
</organism>
<dbReference type="GO" id="GO:0032259">
    <property type="term" value="P:methylation"/>
    <property type="evidence" value="ECO:0007669"/>
    <property type="project" value="UniProtKB-KW"/>
</dbReference>